<name>A0A3M2RLT7_9GAMM</name>
<dbReference type="RefSeq" id="WP_114333634.1">
    <property type="nucleotide sequence ID" value="NZ_QMDL01000001.1"/>
</dbReference>
<feature type="compositionally biased region" description="Pro residues" evidence="1">
    <location>
        <begin position="68"/>
        <end position="87"/>
    </location>
</feature>
<gene>
    <name evidence="3" type="ORF">DOQ08_00859</name>
</gene>
<sequence>MVDRFAGRGDTRLPWSRDRAESWRFVAIVVLVMGLFMVPAALIPYLDVPEIDRAEAERIPPRLAKLVAPPPPEPPKQPEPVQEPQPDPEPEPEKVQEVAKAEPAPKPEQPQPRPKIAEQPVQTTEQARETASKSGLFAMKNRLQALTKTEPKRNRTLSANVSGTEATGLSVDSPSAQVLADSGGVETGEGPAREVAVAGHQVADVKAPEEVVVAKAEKPARKPAKQRAMSNIRQVFDAQKSVLYSLYQRELRKDPTLEGKVTLELTIEPNGSVSACRVVASELSNPTLEQRIAMRVQMFNFGAAQVTARKVQFPIDFLPG</sequence>
<protein>
    <recommendedName>
        <fullName evidence="5">Gram-negative bacterial tonB protein</fullName>
    </recommendedName>
</protein>
<evidence type="ECO:0008006" key="5">
    <source>
        <dbReference type="Google" id="ProtNLM"/>
    </source>
</evidence>
<evidence type="ECO:0000256" key="1">
    <source>
        <dbReference type="SAM" id="MobiDB-lite"/>
    </source>
</evidence>
<keyword evidence="2" id="KW-1133">Transmembrane helix</keyword>
<accession>A0A3M2RLT7</accession>
<organism evidence="3 4">
    <name type="scientific">Marinobacter litoralis</name>
    <dbReference type="NCBI Taxonomy" id="187981"/>
    <lineage>
        <taxon>Bacteria</taxon>
        <taxon>Pseudomonadati</taxon>
        <taxon>Pseudomonadota</taxon>
        <taxon>Gammaproteobacteria</taxon>
        <taxon>Pseudomonadales</taxon>
        <taxon>Marinobacteraceae</taxon>
        <taxon>Marinobacter</taxon>
    </lineage>
</organism>
<dbReference type="AlphaFoldDB" id="A0A3M2RLT7"/>
<evidence type="ECO:0000313" key="3">
    <source>
        <dbReference type="EMBL" id="RMJ06174.1"/>
    </source>
</evidence>
<feature type="region of interest" description="Disordered" evidence="1">
    <location>
        <begin position="64"/>
        <end position="138"/>
    </location>
</feature>
<dbReference type="Proteomes" id="UP000265903">
    <property type="component" value="Unassembled WGS sequence"/>
</dbReference>
<evidence type="ECO:0000313" key="4">
    <source>
        <dbReference type="Proteomes" id="UP000265903"/>
    </source>
</evidence>
<reference evidence="3 4" key="1">
    <citation type="submission" date="2018-08" db="EMBL/GenBank/DDBJ databases">
        <title>Whole Genome Sequence of the Moderate Halophilic Marine Bacterium Marinobacter litoralis Sw-45.</title>
        <authorList>
            <person name="Musa H."/>
        </authorList>
    </citation>
    <scope>NUCLEOTIDE SEQUENCE [LARGE SCALE GENOMIC DNA]</scope>
    <source>
        <strain evidence="3 4">Sw-45</strain>
    </source>
</reference>
<keyword evidence="2" id="KW-0812">Transmembrane</keyword>
<dbReference type="NCBIfam" id="NF033768">
    <property type="entry name" value="myxo_SS_tail"/>
    <property type="match status" value="1"/>
</dbReference>
<dbReference type="OrthoDB" id="7057177at2"/>
<dbReference type="EMBL" id="QMDL01000001">
    <property type="protein sequence ID" value="RMJ06174.1"/>
    <property type="molecule type" value="Genomic_DNA"/>
</dbReference>
<evidence type="ECO:0000256" key="2">
    <source>
        <dbReference type="SAM" id="Phobius"/>
    </source>
</evidence>
<dbReference type="Gene3D" id="3.30.1150.10">
    <property type="match status" value="1"/>
</dbReference>
<keyword evidence="2" id="KW-0472">Membrane</keyword>
<comment type="caution">
    <text evidence="3">The sequence shown here is derived from an EMBL/GenBank/DDBJ whole genome shotgun (WGS) entry which is preliminary data.</text>
</comment>
<proteinExistence type="predicted"/>
<dbReference type="InterPro" id="IPR049806">
    <property type="entry name" value="MasK-like_C"/>
</dbReference>
<keyword evidence="4" id="KW-1185">Reference proteome</keyword>
<feature type="compositionally biased region" description="Basic and acidic residues" evidence="1">
    <location>
        <begin position="91"/>
        <end position="105"/>
    </location>
</feature>
<feature type="transmembrane region" description="Helical" evidence="2">
    <location>
        <begin position="25"/>
        <end position="46"/>
    </location>
</feature>